<reference evidence="2" key="2">
    <citation type="submission" date="2010-04" db="EMBL/GenBank/DDBJ databases">
        <title>Genome sequence of Salinibacter ruber M8.</title>
        <authorList>
            <consortium name="Genoscope"/>
        </authorList>
    </citation>
    <scope>NUCLEOTIDE SEQUENCE [LARGE SCALE GENOMIC DNA]</scope>
    <source>
        <strain evidence="2">M8</strain>
    </source>
</reference>
<protein>
    <submittedName>
        <fullName evidence="1">Uncharacterized protein</fullName>
    </submittedName>
</protein>
<accession>D5H5Q5</accession>
<dbReference type="Proteomes" id="UP000000933">
    <property type="component" value="Chromosome"/>
</dbReference>
<sequence length="71" mass="7953">MQPRTTPCGAEPPRLFLPLPAINWGTGPHRWDPDAFYAWVGVRPNEERHGLGFRPTARGCPFARKPLSTTV</sequence>
<name>D5H5Q5_SALRM</name>
<organism evidence="1 2">
    <name type="scientific">Salinibacter ruber (strain M8)</name>
    <dbReference type="NCBI Taxonomy" id="761659"/>
    <lineage>
        <taxon>Bacteria</taxon>
        <taxon>Pseudomonadati</taxon>
        <taxon>Rhodothermota</taxon>
        <taxon>Rhodothermia</taxon>
        <taxon>Rhodothermales</taxon>
        <taxon>Salinibacteraceae</taxon>
        <taxon>Salinibacter</taxon>
    </lineage>
</organism>
<dbReference type="EMBL" id="FP565814">
    <property type="protein sequence ID" value="CBH23360.1"/>
    <property type="molecule type" value="Genomic_DNA"/>
</dbReference>
<evidence type="ECO:0000313" key="2">
    <source>
        <dbReference type="Proteomes" id="UP000000933"/>
    </source>
</evidence>
<proteinExistence type="predicted"/>
<gene>
    <name evidence="1" type="ordered locus">SRM_00439</name>
</gene>
<reference evidence="1 2" key="1">
    <citation type="journal article" date="2010" name="ISME J.">
        <title>Fine-scale evolution: genomic, phenotypic and ecological differentiation in two coexisting Salinibacter ruber strains.</title>
        <authorList>
            <person name="Pena A."/>
            <person name="Teeling H."/>
            <person name="Huerta-Cepas J."/>
            <person name="Santos F."/>
            <person name="Yarza P."/>
            <person name="Brito-Echeverria J."/>
            <person name="Lucio M."/>
            <person name="Schmitt-Kopplin P."/>
            <person name="Meseguer I."/>
            <person name="Schenowitz C."/>
            <person name="Dossat C."/>
            <person name="Barbe V."/>
            <person name="Dopazo J."/>
            <person name="Rossello-Mora R."/>
            <person name="Schuler M."/>
            <person name="Glockner F.O."/>
            <person name="Amann R."/>
            <person name="Gabaldon T."/>
            <person name="Anton J."/>
        </authorList>
    </citation>
    <scope>NUCLEOTIDE SEQUENCE [LARGE SCALE GENOMIC DNA]</scope>
    <source>
        <strain evidence="1 2">M8</strain>
    </source>
</reference>
<evidence type="ECO:0000313" key="1">
    <source>
        <dbReference type="EMBL" id="CBH23360.1"/>
    </source>
</evidence>
<dbReference type="AlphaFoldDB" id="D5H5Q5"/>
<dbReference type="HOGENOM" id="CLU_2737718_0_0_10"/>
<dbReference type="KEGG" id="srm:SRM_00439"/>